<reference evidence="1 2" key="1">
    <citation type="submission" date="2016-11" db="EMBL/GenBank/DDBJ databases">
        <authorList>
            <person name="Jaros S."/>
            <person name="Januszkiewicz K."/>
            <person name="Wedrychowicz H."/>
        </authorList>
    </citation>
    <scope>NUCLEOTIDE SEQUENCE [LARGE SCALE GENOMIC DNA]</scope>
    <source>
        <strain evidence="1 2">DSM 5091</strain>
    </source>
</reference>
<evidence type="ECO:0000313" key="2">
    <source>
        <dbReference type="Proteomes" id="UP000184171"/>
    </source>
</evidence>
<proteinExistence type="predicted"/>
<dbReference type="Proteomes" id="UP000184171">
    <property type="component" value="Unassembled WGS sequence"/>
</dbReference>
<evidence type="ECO:0000313" key="1">
    <source>
        <dbReference type="EMBL" id="SHJ26997.1"/>
    </source>
</evidence>
<keyword evidence="2" id="KW-1185">Reference proteome</keyword>
<gene>
    <name evidence="1" type="ORF">SAMN02745165_01918</name>
</gene>
<dbReference type="EMBL" id="FQZT01000006">
    <property type="protein sequence ID" value="SHJ26997.1"/>
    <property type="molecule type" value="Genomic_DNA"/>
</dbReference>
<organism evidence="1 2">
    <name type="scientific">Malonomonas rubra DSM 5091</name>
    <dbReference type="NCBI Taxonomy" id="1122189"/>
    <lineage>
        <taxon>Bacteria</taxon>
        <taxon>Pseudomonadati</taxon>
        <taxon>Thermodesulfobacteriota</taxon>
        <taxon>Desulfuromonadia</taxon>
        <taxon>Desulfuromonadales</taxon>
        <taxon>Geopsychrobacteraceae</taxon>
        <taxon>Malonomonas</taxon>
    </lineage>
</organism>
<name>A0A1M6HY19_MALRU</name>
<protein>
    <submittedName>
        <fullName evidence="1">Uncharacterized protein</fullName>
    </submittedName>
</protein>
<sequence>MRTELACHNKLCSYDLNHTETDFHLQVKKYKIGNLLLPSR</sequence>
<accession>A0A1M6HY19</accession>
<dbReference type="AlphaFoldDB" id="A0A1M6HY19"/>